<name>A0A1J1HJ57_9DIPT</name>
<evidence type="ECO:0000313" key="2">
    <source>
        <dbReference type="Proteomes" id="UP000183832"/>
    </source>
</evidence>
<dbReference type="Proteomes" id="UP000183832">
    <property type="component" value="Unassembled WGS sequence"/>
</dbReference>
<organism evidence="1 2">
    <name type="scientific">Clunio marinus</name>
    <dbReference type="NCBI Taxonomy" id="568069"/>
    <lineage>
        <taxon>Eukaryota</taxon>
        <taxon>Metazoa</taxon>
        <taxon>Ecdysozoa</taxon>
        <taxon>Arthropoda</taxon>
        <taxon>Hexapoda</taxon>
        <taxon>Insecta</taxon>
        <taxon>Pterygota</taxon>
        <taxon>Neoptera</taxon>
        <taxon>Endopterygota</taxon>
        <taxon>Diptera</taxon>
        <taxon>Nematocera</taxon>
        <taxon>Chironomoidea</taxon>
        <taxon>Chironomidae</taxon>
        <taxon>Clunio</taxon>
    </lineage>
</organism>
<dbReference type="EMBL" id="CVRI01000004">
    <property type="protein sequence ID" value="CRK87444.1"/>
    <property type="molecule type" value="Genomic_DNA"/>
</dbReference>
<proteinExistence type="predicted"/>
<reference evidence="1 2" key="1">
    <citation type="submission" date="2015-04" db="EMBL/GenBank/DDBJ databases">
        <authorList>
            <person name="Syromyatnikov M.Y."/>
            <person name="Popov V.N."/>
        </authorList>
    </citation>
    <scope>NUCLEOTIDE SEQUENCE [LARGE SCALE GENOMIC DNA]</scope>
</reference>
<gene>
    <name evidence="1" type="ORF">CLUMA_CG001245</name>
</gene>
<protein>
    <submittedName>
        <fullName evidence="1">CLUMA_CG001245, isoform A</fullName>
    </submittedName>
</protein>
<keyword evidence="2" id="KW-1185">Reference proteome</keyword>
<accession>A0A1J1HJ57</accession>
<sequence length="94" mass="10605">MKLSCKLHKMHRLSATLNTDKIRQITISSRFIKDFSKFIAHLGIYFYGFPSSSPSPVSVFSVLSPYNSIRSTFLCMTQSDVNLCFQQSSTAITT</sequence>
<evidence type="ECO:0000313" key="1">
    <source>
        <dbReference type="EMBL" id="CRK87444.1"/>
    </source>
</evidence>
<dbReference type="AlphaFoldDB" id="A0A1J1HJ57"/>